<dbReference type="EMBL" id="VDCQ01000009">
    <property type="protein sequence ID" value="TNJ66740.1"/>
    <property type="molecule type" value="Genomic_DNA"/>
</dbReference>
<dbReference type="PROSITE" id="PS51257">
    <property type="entry name" value="PROKAR_LIPOPROTEIN"/>
    <property type="match status" value="1"/>
</dbReference>
<name>A0A5C4TE21_9BACL</name>
<dbReference type="OrthoDB" id="9801912at2"/>
<sequence length="650" mass="72821">MKKTLSVIMLATLVSAAALTACESGGAGKEASTTPPSAAANTQDSGTKPVSAATATTAVPTDFKQSPYFDGKSLPPVKERLPKEPKLTNELPKDYLNYEIGTYGGTLRTVRQDPVNDSDLFIINNEPLVNSPGVLGEEVTPNLVKSYKVSDDQKEFTLTLREGLKWSDGQPVTIQDVKFAVEDVLLNKELTPTLPLWLKSASDANGQPFAFQAIDDYTFKIGFDQPYGGFLIQLAVQGWRGYNELLKPKHFLQQYHVKYTPLDKLEPAIKEAGFASGEWVKLFTAKDVLNNEITYPKAIGFPVLTPYIQVKSGDKIEFERNPYYFKVDAAGNQLPYIDKLQSTLVQNAEMVNLKILAGEVDHSYEYVSIPKVPLLKENEAKGGYKVYINNLHRTANDIHLNLTYDDPAWRQVVRDVRFRKALNLALDKKEIADTVFYGFAKPSTIEETTRNLQEANKLLDDIGLKKGADGFRAGPDGKRFTIPFEVSSAFADFGTLGQLVVEQWKQIGLDVTLKQIDSTLWTNRNKANELKATIMFTPGPVQWSRQEWGQNIWAPLWDQWWNSGGKQGEEPPQEAKDLFQTIFKLRELSLKDALVKRDDIRKNIGANYWYFIHSENIAAPVAVNAKIGNISDKGWGIGQNFAGEQWFFRK</sequence>
<dbReference type="PANTHER" id="PTHR30290:SF62">
    <property type="entry name" value="OLIGOPEPTIDE ABC TRANSPORTER, PERIPLASMIC OLIGOPEPTIDE-BINDING PROTEIN"/>
    <property type="match status" value="1"/>
</dbReference>
<dbReference type="Gene3D" id="3.40.190.10">
    <property type="entry name" value="Periplasmic binding protein-like II"/>
    <property type="match status" value="1"/>
</dbReference>
<reference evidence="4 5" key="1">
    <citation type="submission" date="2019-05" db="EMBL/GenBank/DDBJ databases">
        <title>We sequenced the genome of Paenibacillus hemerocallicola KCTC 33185 for further insight into its adaptation and study the phylogeny of Paenibacillus.</title>
        <authorList>
            <person name="Narsing Rao M.P."/>
        </authorList>
    </citation>
    <scope>NUCLEOTIDE SEQUENCE [LARGE SCALE GENOMIC DNA]</scope>
    <source>
        <strain evidence="4 5">KCTC 33185</strain>
    </source>
</reference>
<evidence type="ECO:0000256" key="2">
    <source>
        <dbReference type="SAM" id="SignalP"/>
    </source>
</evidence>
<dbReference type="GO" id="GO:1904680">
    <property type="term" value="F:peptide transmembrane transporter activity"/>
    <property type="evidence" value="ECO:0007669"/>
    <property type="project" value="TreeGrafter"/>
</dbReference>
<evidence type="ECO:0000256" key="1">
    <source>
        <dbReference type="SAM" id="MobiDB-lite"/>
    </source>
</evidence>
<dbReference type="Gene3D" id="3.10.105.10">
    <property type="entry name" value="Dipeptide-binding Protein, Domain 3"/>
    <property type="match status" value="1"/>
</dbReference>
<gene>
    <name evidence="4" type="ORF">FE784_09240</name>
</gene>
<keyword evidence="2" id="KW-0732">Signal</keyword>
<feature type="chain" id="PRO_5039144018" evidence="2">
    <location>
        <begin position="21"/>
        <end position="650"/>
    </location>
</feature>
<evidence type="ECO:0000259" key="3">
    <source>
        <dbReference type="Pfam" id="PF00496"/>
    </source>
</evidence>
<dbReference type="GO" id="GO:0015833">
    <property type="term" value="P:peptide transport"/>
    <property type="evidence" value="ECO:0007669"/>
    <property type="project" value="TreeGrafter"/>
</dbReference>
<dbReference type="InterPro" id="IPR000914">
    <property type="entry name" value="SBP_5_dom"/>
</dbReference>
<comment type="caution">
    <text evidence="4">The sequence shown here is derived from an EMBL/GenBank/DDBJ whole genome shotgun (WGS) entry which is preliminary data.</text>
</comment>
<proteinExistence type="predicted"/>
<dbReference type="RefSeq" id="WP_139601906.1">
    <property type="nucleotide sequence ID" value="NZ_VDCQ01000009.1"/>
</dbReference>
<keyword evidence="5" id="KW-1185">Reference proteome</keyword>
<dbReference type="GO" id="GO:0042597">
    <property type="term" value="C:periplasmic space"/>
    <property type="evidence" value="ECO:0007669"/>
    <property type="project" value="UniProtKB-ARBA"/>
</dbReference>
<feature type="signal peptide" evidence="2">
    <location>
        <begin position="1"/>
        <end position="20"/>
    </location>
</feature>
<evidence type="ECO:0000313" key="4">
    <source>
        <dbReference type="EMBL" id="TNJ66740.1"/>
    </source>
</evidence>
<feature type="domain" description="Solute-binding protein family 5" evidence="3">
    <location>
        <begin position="138"/>
        <end position="534"/>
    </location>
</feature>
<feature type="compositionally biased region" description="Low complexity" evidence="1">
    <location>
        <begin position="31"/>
        <end position="40"/>
    </location>
</feature>
<organism evidence="4 5">
    <name type="scientific">Paenibacillus hemerocallicola</name>
    <dbReference type="NCBI Taxonomy" id="1172614"/>
    <lineage>
        <taxon>Bacteria</taxon>
        <taxon>Bacillati</taxon>
        <taxon>Bacillota</taxon>
        <taxon>Bacilli</taxon>
        <taxon>Bacillales</taxon>
        <taxon>Paenibacillaceae</taxon>
        <taxon>Paenibacillus</taxon>
    </lineage>
</organism>
<feature type="compositionally biased region" description="Basic and acidic residues" evidence="1">
    <location>
        <begin position="77"/>
        <end position="86"/>
    </location>
</feature>
<dbReference type="AlphaFoldDB" id="A0A5C4TE21"/>
<evidence type="ECO:0000313" key="5">
    <source>
        <dbReference type="Proteomes" id="UP000307943"/>
    </source>
</evidence>
<dbReference type="SUPFAM" id="SSF53850">
    <property type="entry name" value="Periplasmic binding protein-like II"/>
    <property type="match status" value="1"/>
</dbReference>
<dbReference type="CDD" id="cd08500">
    <property type="entry name" value="PBP2_NikA_DppA_OppA_like_4"/>
    <property type="match status" value="1"/>
</dbReference>
<dbReference type="GO" id="GO:0043190">
    <property type="term" value="C:ATP-binding cassette (ABC) transporter complex"/>
    <property type="evidence" value="ECO:0007669"/>
    <property type="project" value="InterPro"/>
</dbReference>
<dbReference type="PANTHER" id="PTHR30290">
    <property type="entry name" value="PERIPLASMIC BINDING COMPONENT OF ABC TRANSPORTER"/>
    <property type="match status" value="1"/>
</dbReference>
<dbReference type="Pfam" id="PF00496">
    <property type="entry name" value="SBP_bac_5"/>
    <property type="match status" value="1"/>
</dbReference>
<accession>A0A5C4TE21</accession>
<protein>
    <submittedName>
        <fullName evidence="4">ABC transporter substrate-binding protein</fullName>
    </submittedName>
</protein>
<dbReference type="Proteomes" id="UP000307943">
    <property type="component" value="Unassembled WGS sequence"/>
</dbReference>
<feature type="region of interest" description="Disordered" evidence="1">
    <location>
        <begin position="25"/>
        <end position="86"/>
    </location>
</feature>
<dbReference type="InterPro" id="IPR039424">
    <property type="entry name" value="SBP_5"/>
</dbReference>